<keyword evidence="1" id="KW-0862">Zinc</keyword>
<dbReference type="AlphaFoldDB" id="A0A087TRX8"/>
<dbReference type="GO" id="GO:0008270">
    <property type="term" value="F:zinc ion binding"/>
    <property type="evidence" value="ECO:0007669"/>
    <property type="project" value="UniProtKB-KW"/>
</dbReference>
<dbReference type="PROSITE" id="PS50157">
    <property type="entry name" value="ZINC_FINGER_C2H2_2"/>
    <property type="match status" value="1"/>
</dbReference>
<evidence type="ECO:0000313" key="3">
    <source>
        <dbReference type="EMBL" id="KFM67867.1"/>
    </source>
</evidence>
<reference evidence="3 4" key="1">
    <citation type="submission" date="2013-11" db="EMBL/GenBank/DDBJ databases">
        <title>Genome sequencing of Stegodyphus mimosarum.</title>
        <authorList>
            <person name="Bechsgaard J."/>
        </authorList>
    </citation>
    <scope>NUCLEOTIDE SEQUENCE [LARGE SCALE GENOMIC DNA]</scope>
</reference>
<name>A0A087TRX8_STEMI</name>
<dbReference type="InterPro" id="IPR013087">
    <property type="entry name" value="Znf_C2H2_type"/>
</dbReference>
<keyword evidence="1" id="KW-0479">Metal-binding</keyword>
<dbReference type="EMBL" id="KK116477">
    <property type="protein sequence ID" value="KFM67867.1"/>
    <property type="molecule type" value="Genomic_DNA"/>
</dbReference>
<evidence type="ECO:0000313" key="4">
    <source>
        <dbReference type="Proteomes" id="UP000054359"/>
    </source>
</evidence>
<sequence>MKIVSVRTLLEATVCCKNFFQVTLNDTNLPTQVQKPYECGMRVKSFAGKSDLKKCIYIHTGKRPYQYDRYCKAVFMKGPLKSSYAFSRRREII</sequence>
<evidence type="ECO:0000256" key="1">
    <source>
        <dbReference type="PROSITE-ProRule" id="PRU00042"/>
    </source>
</evidence>
<dbReference type="Gene3D" id="3.30.160.60">
    <property type="entry name" value="Classic Zinc Finger"/>
    <property type="match status" value="1"/>
</dbReference>
<organism evidence="3 4">
    <name type="scientific">Stegodyphus mimosarum</name>
    <name type="common">African social velvet spider</name>
    <dbReference type="NCBI Taxonomy" id="407821"/>
    <lineage>
        <taxon>Eukaryota</taxon>
        <taxon>Metazoa</taxon>
        <taxon>Ecdysozoa</taxon>
        <taxon>Arthropoda</taxon>
        <taxon>Chelicerata</taxon>
        <taxon>Arachnida</taxon>
        <taxon>Araneae</taxon>
        <taxon>Araneomorphae</taxon>
        <taxon>Entelegynae</taxon>
        <taxon>Eresoidea</taxon>
        <taxon>Eresidae</taxon>
        <taxon>Stegodyphus</taxon>
    </lineage>
</organism>
<feature type="non-terminal residue" evidence="3">
    <location>
        <position position="93"/>
    </location>
</feature>
<dbReference type="SUPFAM" id="SSF57667">
    <property type="entry name" value="beta-beta-alpha zinc fingers"/>
    <property type="match status" value="1"/>
</dbReference>
<keyword evidence="4" id="KW-1185">Reference proteome</keyword>
<gene>
    <name evidence="3" type="ORF">X975_15897</name>
</gene>
<protein>
    <recommendedName>
        <fullName evidence="2">C2H2-type domain-containing protein</fullName>
    </recommendedName>
</protein>
<accession>A0A087TRX8</accession>
<dbReference type="InterPro" id="IPR036236">
    <property type="entry name" value="Znf_C2H2_sf"/>
</dbReference>
<dbReference type="Proteomes" id="UP000054359">
    <property type="component" value="Unassembled WGS sequence"/>
</dbReference>
<feature type="domain" description="C2H2-type" evidence="2">
    <location>
        <begin position="37"/>
        <end position="64"/>
    </location>
</feature>
<evidence type="ECO:0000259" key="2">
    <source>
        <dbReference type="PROSITE" id="PS50157"/>
    </source>
</evidence>
<proteinExistence type="predicted"/>
<keyword evidence="1" id="KW-0863">Zinc-finger</keyword>